<dbReference type="PANTHER" id="PTHR10257">
    <property type="entry name" value="SERINE/THREONINE PROTEIN PHOSPHATASE 2A PP2A REGULATORY SUBUNIT B"/>
    <property type="match status" value="1"/>
</dbReference>
<name>A0A813ENN2_POLGL</name>
<dbReference type="InterPro" id="IPR002554">
    <property type="entry name" value="PP2A_B56"/>
</dbReference>
<gene>
    <name evidence="3" type="ORF">PGLA1383_LOCUS18905</name>
</gene>
<evidence type="ECO:0000313" key="4">
    <source>
        <dbReference type="Proteomes" id="UP000654075"/>
    </source>
</evidence>
<organism evidence="3 4">
    <name type="scientific">Polarella glacialis</name>
    <name type="common">Dinoflagellate</name>
    <dbReference type="NCBI Taxonomy" id="89957"/>
    <lineage>
        <taxon>Eukaryota</taxon>
        <taxon>Sar</taxon>
        <taxon>Alveolata</taxon>
        <taxon>Dinophyceae</taxon>
        <taxon>Suessiales</taxon>
        <taxon>Suessiaceae</taxon>
        <taxon>Polarella</taxon>
    </lineage>
</organism>
<dbReference type="AlphaFoldDB" id="A0A813ENN2"/>
<evidence type="ECO:0000259" key="2">
    <source>
        <dbReference type="Pfam" id="PF02342"/>
    </source>
</evidence>
<feature type="compositionally biased region" description="Polar residues" evidence="1">
    <location>
        <begin position="73"/>
        <end position="82"/>
    </location>
</feature>
<feature type="domain" description="TerD" evidence="2">
    <location>
        <begin position="815"/>
        <end position="967"/>
    </location>
</feature>
<feature type="compositionally biased region" description="Low complexity" evidence="1">
    <location>
        <begin position="13"/>
        <end position="35"/>
    </location>
</feature>
<feature type="compositionally biased region" description="Basic and acidic residues" evidence="1">
    <location>
        <begin position="59"/>
        <end position="72"/>
    </location>
</feature>
<feature type="compositionally biased region" description="Basic and acidic residues" evidence="1">
    <location>
        <begin position="84"/>
        <end position="98"/>
    </location>
</feature>
<feature type="compositionally biased region" description="Basic and acidic residues" evidence="1">
    <location>
        <begin position="590"/>
        <end position="602"/>
    </location>
</feature>
<dbReference type="InterPro" id="IPR003325">
    <property type="entry name" value="TerD"/>
</dbReference>
<comment type="caution">
    <text evidence="3">The sequence shown here is derived from an EMBL/GenBank/DDBJ whole genome shotgun (WGS) entry which is preliminary data.</text>
</comment>
<dbReference type="GO" id="GO:0019888">
    <property type="term" value="F:protein phosphatase regulator activity"/>
    <property type="evidence" value="ECO:0007669"/>
    <property type="project" value="InterPro"/>
</dbReference>
<protein>
    <recommendedName>
        <fullName evidence="2">TerD domain-containing protein</fullName>
    </recommendedName>
</protein>
<dbReference type="GO" id="GO:0000159">
    <property type="term" value="C:protein phosphatase type 2A complex"/>
    <property type="evidence" value="ECO:0007669"/>
    <property type="project" value="InterPro"/>
</dbReference>
<dbReference type="GO" id="GO:0007165">
    <property type="term" value="P:signal transduction"/>
    <property type="evidence" value="ECO:0007669"/>
    <property type="project" value="InterPro"/>
</dbReference>
<feature type="compositionally biased region" description="Basic and acidic residues" evidence="1">
    <location>
        <begin position="38"/>
        <end position="51"/>
    </location>
</feature>
<feature type="region of interest" description="Disordered" evidence="1">
    <location>
        <begin position="1"/>
        <end position="112"/>
    </location>
</feature>
<proteinExistence type="predicted"/>
<dbReference type="Gene3D" id="2.60.60.30">
    <property type="entry name" value="sav2460 like domains"/>
    <property type="match status" value="1"/>
</dbReference>
<reference evidence="3" key="1">
    <citation type="submission" date="2021-02" db="EMBL/GenBank/DDBJ databases">
        <authorList>
            <person name="Dougan E. K."/>
            <person name="Rhodes N."/>
            <person name="Thang M."/>
            <person name="Chan C."/>
        </authorList>
    </citation>
    <scope>NUCLEOTIDE SEQUENCE</scope>
</reference>
<dbReference type="InterPro" id="IPR016024">
    <property type="entry name" value="ARM-type_fold"/>
</dbReference>
<evidence type="ECO:0000313" key="3">
    <source>
        <dbReference type="EMBL" id="CAE8600590.1"/>
    </source>
</evidence>
<dbReference type="PANTHER" id="PTHR10257:SF3">
    <property type="entry name" value="SERINE_THREONINE-PROTEIN PHOSPHATASE 2A 56 KDA REGULATORY SUBUNIT GAMMA ISOFORM"/>
    <property type="match status" value="1"/>
</dbReference>
<sequence length="1020" mass="112043">MDAGKGPKVLGPRASSTSSQSSQSSSRSLSLGASSKDQQLRTEKESGRRGAIEPGSSLGKDKNKPVKEEKSRSSPAASSLKTNRGKDKKDPKNKDKDNFALPEGTIFSNLGRLKDAAGDPNVEQDFLTSKLKACCTIYDFNVDTCQSEKDAKRLTLLEILAYWPSGGDKKAKEEDKHKDNKKDTKDAKDTGKKKGGSDDRDSSMEASQDKESSLRLNEPLIMAAAEMVRANAFRCLLHRERTPMDLLDGEDEEPLLELTWPHLELVYELLLKILASKDLDSSMAQSAGLDKVFLQSALELFESDDPRERDALKGILGKFYSRLSPLRSSVRKGIQSFCLRAVYLEGNAAPQSGIAEVLDVLLSRVVGSFPSPLKQEHRDLFFKILLPLYKLDTVLFYHTQLQDLIQSFVKLESGLGKSTALALLKYWPVSAASKQTLFLSCLEDLMNTMPSSDFKQISGPVARQLACCVSSPNSEVAERALAVWRNDRLLKLTVTHCKSEMPTIVSALYHNVSQAWHNSVHSKTIEVLKSFMEADSELFDASSGKHRKEVEAAEKQDVLRNQRWEILQDMHDKKLVKTKQPVKKAVPAKTDVKTPRTAEKAAFRPSPRTPDGPSLARNEEVQLPQGHAVGLAMCWEQESSICRTPMQALVVTDTGKIVDAVHGRNTTAMGSALRLTPRVPRSCGQLSCCGTIWASFELLADSVSMILFTISLEAGAHLGDASQECVLVVDLGSGSPVGEIRVAFTEGARGGCVAILKRVEENDKWVLIPKLEFSKSGSHYLDLLEPTLGTLIRQNMPSLTKRHKTTSSFSFLEPGSVADLPTGVKKLFVSLGWDTGPAAVSKFTIDFSLVFLSERGKHIGAVSSRKEDIMQGVTQVGGGCCSSGALLDFDAFPESVCQIYLVAHVVGDRNTNFDIIQQPHCSVIDLKGQELARFMYNEEGQQRGVLMARFAWSDVLGRWSFQALGRHQSGQTWNESLGEMRNLVNRPLKDLQLIGMEDGSFGKGSSTTCGSEYSSVIIPL</sequence>
<dbReference type="EMBL" id="CAJNNV010012283">
    <property type="protein sequence ID" value="CAE8600590.1"/>
    <property type="molecule type" value="Genomic_DNA"/>
</dbReference>
<dbReference type="SUPFAM" id="SSF48371">
    <property type="entry name" value="ARM repeat"/>
    <property type="match status" value="1"/>
</dbReference>
<dbReference type="InterPro" id="IPR011989">
    <property type="entry name" value="ARM-like"/>
</dbReference>
<dbReference type="Proteomes" id="UP000654075">
    <property type="component" value="Unassembled WGS sequence"/>
</dbReference>
<accession>A0A813ENN2</accession>
<dbReference type="Pfam" id="PF02342">
    <property type="entry name" value="TerD"/>
    <property type="match status" value="1"/>
</dbReference>
<feature type="region of interest" description="Disordered" evidence="1">
    <location>
        <begin position="577"/>
        <end position="617"/>
    </location>
</feature>
<dbReference type="Pfam" id="PF01603">
    <property type="entry name" value="B56"/>
    <property type="match status" value="1"/>
</dbReference>
<keyword evidence="4" id="KW-1185">Reference proteome</keyword>
<feature type="region of interest" description="Disordered" evidence="1">
    <location>
        <begin position="167"/>
        <end position="213"/>
    </location>
</feature>
<dbReference type="Gene3D" id="1.25.10.10">
    <property type="entry name" value="Leucine-rich Repeat Variant"/>
    <property type="match status" value="1"/>
</dbReference>
<dbReference type="OrthoDB" id="10264446at2759"/>
<evidence type="ECO:0000256" key="1">
    <source>
        <dbReference type="SAM" id="MobiDB-lite"/>
    </source>
</evidence>